<dbReference type="GO" id="GO:0016787">
    <property type="term" value="F:hydrolase activity"/>
    <property type="evidence" value="ECO:0007669"/>
    <property type="project" value="UniProtKB-KW"/>
</dbReference>
<gene>
    <name evidence="1" type="ORF">DY130_06355</name>
</gene>
<dbReference type="AlphaFoldDB" id="A0A9Q8IMV1"/>
<dbReference type="Gene3D" id="3.40.50.1110">
    <property type="entry name" value="SGNH hydrolase"/>
    <property type="match status" value="1"/>
</dbReference>
<evidence type="ECO:0000313" key="1">
    <source>
        <dbReference type="EMBL" id="TPR43102.1"/>
    </source>
</evidence>
<evidence type="ECO:0000313" key="2">
    <source>
        <dbReference type="Proteomes" id="UP000784700"/>
    </source>
</evidence>
<organism evidence="1 2">
    <name type="scientific">Apilactobacillus micheneri</name>
    <dbReference type="NCBI Taxonomy" id="1899430"/>
    <lineage>
        <taxon>Bacteria</taxon>
        <taxon>Bacillati</taxon>
        <taxon>Bacillota</taxon>
        <taxon>Bacilli</taxon>
        <taxon>Lactobacillales</taxon>
        <taxon>Lactobacillaceae</taxon>
        <taxon>Apilactobacillus</taxon>
    </lineage>
</organism>
<name>A0A9Q8IMV1_9LACO</name>
<accession>A0A9Q8IMV1</accession>
<dbReference type="SUPFAM" id="SSF52266">
    <property type="entry name" value="SGNH hydrolase"/>
    <property type="match status" value="1"/>
</dbReference>
<dbReference type="RefSeq" id="WP_140934667.1">
    <property type="nucleotide sequence ID" value="NZ_QUBF01000007.1"/>
</dbReference>
<keyword evidence="1" id="KW-0378">Hydrolase</keyword>
<sequence>MKNGFIKTAIFTFASAILYKLSKKSMQLRKANKEIYMPSKEFFVDSNINGKKMVFLGSSITHGLASKGKSFVDFLNVEHGVNTIKEAVSGTTLAGEEESSYVSRMKNNLNTDENIDLFACQLSTNDQRKKKPIGKISDSYNLEDFDINTTIGAIEYIIEYVQKNWDCPTVFYTCLRKPDPGYELLRNKLFELQKKWHFAIIDVWNNKEIKKMNHNNPYFMADDAHPTCAGYRYGWTPLFVKNLDQMFAL</sequence>
<dbReference type="CDD" id="cd00229">
    <property type="entry name" value="SGNH_hydrolase"/>
    <property type="match status" value="1"/>
</dbReference>
<protein>
    <submittedName>
        <fullName evidence="1">SGNH/GDSL hydrolase family protein</fullName>
    </submittedName>
</protein>
<dbReference type="InterPro" id="IPR036514">
    <property type="entry name" value="SGNH_hydro_sf"/>
</dbReference>
<dbReference type="EMBL" id="QUBG01000007">
    <property type="protein sequence ID" value="TPR43102.1"/>
    <property type="molecule type" value="Genomic_DNA"/>
</dbReference>
<reference evidence="1" key="1">
    <citation type="submission" date="2018-08" db="EMBL/GenBank/DDBJ databases">
        <title>Comparative genomics of wild bee and flower associated Lactobacillus reveals potential adaptation to the bee host.</title>
        <authorList>
            <person name="Vuong H.Q."/>
            <person name="Mcfrederick Q.S."/>
        </authorList>
    </citation>
    <scope>NUCLEOTIDE SEQUENCE</scope>
    <source>
        <strain evidence="1">HV_63</strain>
    </source>
</reference>
<proteinExistence type="predicted"/>
<comment type="caution">
    <text evidence="1">The sequence shown here is derived from an EMBL/GenBank/DDBJ whole genome shotgun (WGS) entry which is preliminary data.</text>
</comment>
<dbReference type="Proteomes" id="UP000784700">
    <property type="component" value="Unassembled WGS sequence"/>
</dbReference>